<organism evidence="5">
    <name type="scientific">bioreactor metagenome</name>
    <dbReference type="NCBI Taxonomy" id="1076179"/>
    <lineage>
        <taxon>unclassified sequences</taxon>
        <taxon>metagenomes</taxon>
        <taxon>ecological metagenomes</taxon>
    </lineage>
</organism>
<sequence length="279" mass="30299">MINNVETFGNVPLILREGAKAFAAIGTEGSKGTKLFALAGDLENPGLVEVPMGTTLREIVFDIGGADPDKVKAVQTGGPSGGCIPVELFDTPVDYDSLKKLGAIMGSGGMIVIGKERCMVETARYFLDFTHRESCGKCTFCRVGTTRMFETLERIVAGKGEMADLAFLEDIGPKIRMGSLCGLGQTAPNPVLATLRFYRNEYEAHVKDHQCNALQCNALVDLYLDKSNCIKCKLCIKTCPVNAISDDFVIDNAKCTRCNACKDICPKKTIYRVMKGSER</sequence>
<dbReference type="Gene3D" id="1.20.1440.230">
    <property type="entry name" value="NADH-ubiquinone oxidoreductase 51kDa subunit, iron-sulphur binding domain"/>
    <property type="match status" value="1"/>
</dbReference>
<dbReference type="EMBL" id="VSSQ01017154">
    <property type="protein sequence ID" value="MPM59166.1"/>
    <property type="molecule type" value="Genomic_DNA"/>
</dbReference>
<comment type="caution">
    <text evidence="5">The sequence shown here is derived from an EMBL/GenBank/DDBJ whole genome shotgun (WGS) entry which is preliminary data.</text>
</comment>
<dbReference type="SUPFAM" id="SSF142984">
    <property type="entry name" value="Nqo1 middle domain-like"/>
    <property type="match status" value="1"/>
</dbReference>
<keyword evidence="3" id="KW-0411">Iron-sulfur</keyword>
<accession>A0A645B277</accession>
<proteinExistence type="predicted"/>
<dbReference type="Gene3D" id="3.30.70.20">
    <property type="match status" value="1"/>
</dbReference>
<evidence type="ECO:0000259" key="4">
    <source>
        <dbReference type="PROSITE" id="PS51379"/>
    </source>
</evidence>
<dbReference type="SUPFAM" id="SSF140490">
    <property type="entry name" value="Nqo1C-terminal domain-like"/>
    <property type="match status" value="1"/>
</dbReference>
<dbReference type="PANTHER" id="PTHR43578">
    <property type="entry name" value="NADH-QUINONE OXIDOREDUCTASE SUBUNIT F"/>
    <property type="match status" value="1"/>
</dbReference>
<dbReference type="FunFam" id="1.20.1440.230:FF:000001">
    <property type="entry name" value="Mitochondrial NADH dehydrogenase flavoprotein 1"/>
    <property type="match status" value="1"/>
</dbReference>
<dbReference type="SUPFAM" id="SSF54862">
    <property type="entry name" value="4Fe-4S ferredoxins"/>
    <property type="match status" value="1"/>
</dbReference>
<dbReference type="Pfam" id="PF10589">
    <property type="entry name" value="NADH_4Fe-4S"/>
    <property type="match status" value="1"/>
</dbReference>
<dbReference type="EC" id="1.12.1.3" evidence="5"/>
<feature type="domain" description="4Fe-4S ferredoxin-type" evidence="4">
    <location>
        <begin position="220"/>
        <end position="249"/>
    </location>
</feature>
<evidence type="ECO:0000256" key="2">
    <source>
        <dbReference type="ARBA" id="ARBA00023004"/>
    </source>
</evidence>
<gene>
    <name evidence="5" type="primary">hndC_20</name>
    <name evidence="5" type="ORF">SDC9_106005</name>
</gene>
<dbReference type="InterPro" id="IPR017900">
    <property type="entry name" value="4Fe4S_Fe_S_CS"/>
</dbReference>
<evidence type="ECO:0000256" key="1">
    <source>
        <dbReference type="ARBA" id="ARBA00022723"/>
    </source>
</evidence>
<dbReference type="GO" id="GO:0051539">
    <property type="term" value="F:4 iron, 4 sulfur cluster binding"/>
    <property type="evidence" value="ECO:0007669"/>
    <property type="project" value="InterPro"/>
</dbReference>
<dbReference type="SMART" id="SM00928">
    <property type="entry name" value="NADH_4Fe-4S"/>
    <property type="match status" value="1"/>
</dbReference>
<dbReference type="PANTHER" id="PTHR43578:SF3">
    <property type="entry name" value="NADH-QUINONE OXIDOREDUCTASE SUBUNIT F"/>
    <property type="match status" value="1"/>
</dbReference>
<evidence type="ECO:0000313" key="5">
    <source>
        <dbReference type="EMBL" id="MPM59166.1"/>
    </source>
</evidence>
<dbReference type="InterPro" id="IPR019575">
    <property type="entry name" value="Nuop51_4Fe4S-bd"/>
</dbReference>
<keyword evidence="2" id="KW-0408">Iron</keyword>
<dbReference type="Gene3D" id="3.10.20.600">
    <property type="match status" value="1"/>
</dbReference>
<feature type="domain" description="4Fe-4S ferredoxin-type" evidence="4">
    <location>
        <begin position="250"/>
        <end position="275"/>
    </location>
</feature>
<evidence type="ECO:0000256" key="3">
    <source>
        <dbReference type="ARBA" id="ARBA00023014"/>
    </source>
</evidence>
<dbReference type="PROSITE" id="PS51379">
    <property type="entry name" value="4FE4S_FER_2"/>
    <property type="match status" value="2"/>
</dbReference>
<dbReference type="GO" id="GO:0050583">
    <property type="term" value="F:hydrogen dehydrogenase (NADP+) activity"/>
    <property type="evidence" value="ECO:0007669"/>
    <property type="project" value="UniProtKB-EC"/>
</dbReference>
<dbReference type="InterPro" id="IPR017896">
    <property type="entry name" value="4Fe4S_Fe-S-bd"/>
</dbReference>
<dbReference type="InterPro" id="IPR037207">
    <property type="entry name" value="Nuop51_4Fe4S-bd_sf"/>
</dbReference>
<protein>
    <submittedName>
        <fullName evidence="5">NADP-reducing hydrogenase subunit HndC</fullName>
        <ecNumber evidence="5">1.12.1.3</ecNumber>
    </submittedName>
</protein>
<dbReference type="PROSITE" id="PS00198">
    <property type="entry name" value="4FE4S_FER_1"/>
    <property type="match status" value="2"/>
</dbReference>
<dbReference type="GO" id="GO:0046872">
    <property type="term" value="F:metal ion binding"/>
    <property type="evidence" value="ECO:0007669"/>
    <property type="project" value="UniProtKB-KW"/>
</dbReference>
<keyword evidence="1" id="KW-0479">Metal-binding</keyword>
<dbReference type="Pfam" id="PF00037">
    <property type="entry name" value="Fer4"/>
    <property type="match status" value="2"/>
</dbReference>
<keyword evidence="5" id="KW-0560">Oxidoreductase</keyword>
<dbReference type="AlphaFoldDB" id="A0A645B277"/>
<name>A0A645B277_9ZZZZ</name>
<reference evidence="5" key="1">
    <citation type="submission" date="2019-08" db="EMBL/GenBank/DDBJ databases">
        <authorList>
            <person name="Kucharzyk K."/>
            <person name="Murdoch R.W."/>
            <person name="Higgins S."/>
            <person name="Loffler F."/>
        </authorList>
    </citation>
    <scope>NUCLEOTIDE SEQUENCE</scope>
</reference>